<evidence type="ECO:0000256" key="1">
    <source>
        <dbReference type="SAM" id="MobiDB-lite"/>
    </source>
</evidence>
<organism evidence="2 3">
    <name type="scientific">Allacma fusca</name>
    <dbReference type="NCBI Taxonomy" id="39272"/>
    <lineage>
        <taxon>Eukaryota</taxon>
        <taxon>Metazoa</taxon>
        <taxon>Ecdysozoa</taxon>
        <taxon>Arthropoda</taxon>
        <taxon>Hexapoda</taxon>
        <taxon>Collembola</taxon>
        <taxon>Symphypleona</taxon>
        <taxon>Sminthuridae</taxon>
        <taxon>Allacma</taxon>
    </lineage>
</organism>
<evidence type="ECO:0000313" key="3">
    <source>
        <dbReference type="Proteomes" id="UP000708208"/>
    </source>
</evidence>
<evidence type="ECO:0000313" key="2">
    <source>
        <dbReference type="EMBL" id="CAG7828951.1"/>
    </source>
</evidence>
<protein>
    <submittedName>
        <fullName evidence="2">Uncharacterized protein</fullName>
    </submittedName>
</protein>
<feature type="compositionally biased region" description="Basic and acidic residues" evidence="1">
    <location>
        <begin position="73"/>
        <end position="89"/>
    </location>
</feature>
<dbReference type="AlphaFoldDB" id="A0A8J2LVK8"/>
<reference evidence="2" key="1">
    <citation type="submission" date="2021-06" db="EMBL/GenBank/DDBJ databases">
        <authorList>
            <person name="Hodson N. C."/>
            <person name="Mongue J. A."/>
            <person name="Jaron S. K."/>
        </authorList>
    </citation>
    <scope>NUCLEOTIDE SEQUENCE</scope>
</reference>
<feature type="non-terminal residue" evidence="2">
    <location>
        <position position="1"/>
    </location>
</feature>
<name>A0A8J2LVK8_9HEXA</name>
<accession>A0A8J2LVK8</accession>
<dbReference type="EMBL" id="CAJVCH010549495">
    <property type="protein sequence ID" value="CAG7828951.1"/>
    <property type="molecule type" value="Genomic_DNA"/>
</dbReference>
<feature type="region of interest" description="Disordered" evidence="1">
    <location>
        <begin position="73"/>
        <end position="99"/>
    </location>
</feature>
<dbReference type="Proteomes" id="UP000708208">
    <property type="component" value="Unassembled WGS sequence"/>
</dbReference>
<keyword evidence="3" id="KW-1185">Reference proteome</keyword>
<gene>
    <name evidence="2" type="ORF">AFUS01_LOCUS38844</name>
</gene>
<sequence length="134" mass="14938">PHNKLAERAIAVNIKCSNQLRCRRLCVQGIMQANEQRGRNERCIRLILGAFRIQSSNHFHYFDCGLRRPNGKEMADENSKGNSGCRKENTNTAAITAGPGRSVDTIATYKRSRPGSVSLKVLLLSEPANEEAKR</sequence>
<comment type="caution">
    <text evidence="2">The sequence shown here is derived from an EMBL/GenBank/DDBJ whole genome shotgun (WGS) entry which is preliminary data.</text>
</comment>
<proteinExistence type="predicted"/>